<keyword evidence="5 12" id="KW-0227">DNA damage</keyword>
<evidence type="ECO:0000313" key="17">
    <source>
        <dbReference type="Proteomes" id="UP000724149"/>
    </source>
</evidence>
<dbReference type="SMART" id="SM00532">
    <property type="entry name" value="LIGANc"/>
    <property type="match status" value="1"/>
</dbReference>
<evidence type="ECO:0000256" key="9">
    <source>
        <dbReference type="ARBA" id="ARBA00023204"/>
    </source>
</evidence>
<dbReference type="Pfam" id="PF22745">
    <property type="entry name" value="Nlig-Ia"/>
    <property type="match status" value="1"/>
</dbReference>
<feature type="binding site" evidence="12">
    <location>
        <position position="134"/>
    </location>
    <ligand>
        <name>NAD(+)</name>
        <dbReference type="ChEBI" id="CHEBI:57540"/>
    </ligand>
</feature>
<dbReference type="SMART" id="SM00292">
    <property type="entry name" value="BRCT"/>
    <property type="match status" value="1"/>
</dbReference>
<dbReference type="InterPro" id="IPR001357">
    <property type="entry name" value="BRCT_dom"/>
</dbReference>
<evidence type="ECO:0000256" key="5">
    <source>
        <dbReference type="ARBA" id="ARBA00022763"/>
    </source>
</evidence>
<dbReference type="PROSITE" id="PS01056">
    <property type="entry name" value="DNA_LIGASE_N2"/>
    <property type="match status" value="1"/>
</dbReference>
<dbReference type="InterPro" id="IPR003583">
    <property type="entry name" value="Hlx-hairpin-Hlx_DNA-bd_motif"/>
</dbReference>
<dbReference type="Gene3D" id="3.30.470.30">
    <property type="entry name" value="DNA ligase/mRNA capping enzyme"/>
    <property type="match status" value="1"/>
</dbReference>
<dbReference type="PANTHER" id="PTHR23389:SF9">
    <property type="entry name" value="DNA LIGASE"/>
    <property type="match status" value="1"/>
</dbReference>
<dbReference type="Pfam" id="PF03120">
    <property type="entry name" value="OB_DNA_ligase"/>
    <property type="match status" value="1"/>
</dbReference>
<dbReference type="NCBIfam" id="NF005932">
    <property type="entry name" value="PRK07956.1"/>
    <property type="match status" value="1"/>
</dbReference>
<feature type="binding site" evidence="12">
    <location>
        <position position="423"/>
    </location>
    <ligand>
        <name>Zn(2+)</name>
        <dbReference type="ChEBI" id="CHEBI:29105"/>
    </ligand>
</feature>
<dbReference type="PROSITE" id="PS01055">
    <property type="entry name" value="DNA_LIGASE_N1"/>
    <property type="match status" value="1"/>
</dbReference>
<evidence type="ECO:0000256" key="10">
    <source>
        <dbReference type="ARBA" id="ARBA00023211"/>
    </source>
</evidence>
<name>A0ABS2GN86_9FIRM</name>
<feature type="binding site" evidence="12">
    <location>
        <position position="285"/>
    </location>
    <ligand>
        <name>NAD(+)</name>
        <dbReference type="ChEBI" id="CHEBI:57540"/>
    </ligand>
</feature>
<evidence type="ECO:0000256" key="12">
    <source>
        <dbReference type="HAMAP-Rule" id="MF_01588"/>
    </source>
</evidence>
<feature type="active site" description="N6-AMP-lysine intermediate" evidence="12">
    <location>
        <position position="113"/>
    </location>
</feature>
<keyword evidence="8 12" id="KW-0520">NAD</keyword>
<proteinExistence type="inferred from homology"/>
<evidence type="ECO:0000256" key="8">
    <source>
        <dbReference type="ARBA" id="ARBA00023027"/>
    </source>
</evidence>
<feature type="binding site" evidence="12">
    <location>
        <position position="111"/>
    </location>
    <ligand>
        <name>NAD(+)</name>
        <dbReference type="ChEBI" id="CHEBI:57540"/>
    </ligand>
</feature>
<dbReference type="SMART" id="SM00278">
    <property type="entry name" value="HhH1"/>
    <property type="match status" value="4"/>
</dbReference>
<dbReference type="EMBL" id="JACSNR010000007">
    <property type="protein sequence ID" value="MBM6923573.1"/>
    <property type="molecule type" value="Genomic_DNA"/>
</dbReference>
<reference evidence="16 17" key="1">
    <citation type="journal article" date="2021" name="Sci. Rep.">
        <title>The distribution of antibiotic resistance genes in chicken gut microbiota commensals.</title>
        <authorList>
            <person name="Juricova H."/>
            <person name="Matiasovicova J."/>
            <person name="Kubasova T."/>
            <person name="Cejkova D."/>
            <person name="Rychlik I."/>
        </authorList>
    </citation>
    <scope>NUCLEOTIDE SEQUENCE [LARGE SCALE GENOMIC DNA]</scope>
    <source>
        <strain evidence="16 17">An564</strain>
    </source>
</reference>
<feature type="binding site" evidence="12">
    <location>
        <position position="169"/>
    </location>
    <ligand>
        <name>NAD(+)</name>
        <dbReference type="ChEBI" id="CHEBI:57540"/>
    </ligand>
</feature>
<dbReference type="InterPro" id="IPR001679">
    <property type="entry name" value="DNA_ligase"/>
</dbReference>
<dbReference type="InterPro" id="IPR010994">
    <property type="entry name" value="RuvA_2-like"/>
</dbReference>
<feature type="binding site" evidence="12">
    <location>
        <position position="418"/>
    </location>
    <ligand>
        <name>Zn(2+)</name>
        <dbReference type="ChEBI" id="CHEBI:29105"/>
    </ligand>
</feature>
<sequence length="663" mass="73310">MSDEILKKIIELTKTVEKYNYQYYVLDDPLVPDYEYDRINHELMDLEKQYPQYIQPNSPSFRIGEAGYNTFAQVEHTVRMDSLQDVFSLDEIRDFDRRVRETVTAPRYVVEHKIDGLSVSLEYTDGIFTRGSTRGDGFVGEDVTENLKTIHSIPLKIDNAPHFLEVRGEVYMPRSSFEKLAERQEREGGQRFKNPRNAAAGSLRQKDPKITASRMLDIFIFNLQQIEGKEITSHAQSLEYLASLGFRVSPEYFVTDDIEAAVGQIEKIGTLRGKLPYDIDGAVVKVDSLSQREQLGVTAKYPKWAVAFKYPPEEKETVLREIEINVGRTGALTPTAVFDPITLAGTTVSRAVLHNQDFIDEKQIAIGDTIVVRKAGEIIPEVVTVAKHAGGPVYRIPDRCPSCGSEVTREEGEAVIRCTNIECPAQLLRNLIHFCSRDAMDIDGLGPAILELLIQEKIIASATDLYSMDPARIAALEGMGETSAENIRRSVEKSKGNDLSRLVFALGIRGIGAKAAQLLARKFGTMDAIEAASPEEIESIDGFGKIMAENVAEFFSHQPNCDMIKRLKDAGVNMTCQDQPQSDELAGKTFVLTGTLPGLSRSEAKKMIEQAGGKVSSSVSKKTDYVVAGGEAGSKLDKANELGIAVIGEQELRAMLGSTQPVE</sequence>
<dbReference type="PIRSF" id="PIRSF001604">
    <property type="entry name" value="LigA"/>
    <property type="match status" value="1"/>
</dbReference>
<evidence type="ECO:0000256" key="6">
    <source>
        <dbReference type="ARBA" id="ARBA00022833"/>
    </source>
</evidence>
<evidence type="ECO:0000256" key="2">
    <source>
        <dbReference type="ARBA" id="ARBA00022598"/>
    </source>
</evidence>
<dbReference type="Pfam" id="PF12826">
    <property type="entry name" value="HHH_2"/>
    <property type="match status" value="1"/>
</dbReference>
<dbReference type="Pfam" id="PF01653">
    <property type="entry name" value="DNA_ligase_aden"/>
    <property type="match status" value="1"/>
</dbReference>
<dbReference type="InterPro" id="IPR013839">
    <property type="entry name" value="DNAligase_adenylation"/>
</dbReference>
<dbReference type="Gene3D" id="1.10.287.610">
    <property type="entry name" value="Helix hairpin bin"/>
    <property type="match status" value="1"/>
</dbReference>
<dbReference type="EC" id="6.5.1.2" evidence="12 13"/>
<dbReference type="Gene3D" id="3.40.50.10190">
    <property type="entry name" value="BRCT domain"/>
    <property type="match status" value="1"/>
</dbReference>
<evidence type="ECO:0000259" key="15">
    <source>
        <dbReference type="PROSITE" id="PS50172"/>
    </source>
</evidence>
<comment type="function">
    <text evidence="1 12">DNA ligase that catalyzes the formation of phosphodiester linkages between 5'-phosphoryl and 3'-hydroxyl groups in double-stranded DNA using NAD as a coenzyme and as the energy source for the reaction. It is essential for DNA replication and repair of damaged DNA.</text>
</comment>
<dbReference type="InterPro" id="IPR018239">
    <property type="entry name" value="DNA_ligase_AS"/>
</dbReference>
<evidence type="ECO:0000256" key="1">
    <source>
        <dbReference type="ARBA" id="ARBA00004067"/>
    </source>
</evidence>
<dbReference type="NCBIfam" id="TIGR00575">
    <property type="entry name" value="dnlj"/>
    <property type="match status" value="1"/>
</dbReference>
<keyword evidence="17" id="KW-1185">Reference proteome</keyword>
<feature type="binding site" evidence="12">
    <location>
        <position position="309"/>
    </location>
    <ligand>
        <name>NAD(+)</name>
        <dbReference type="ChEBI" id="CHEBI:57540"/>
    </ligand>
</feature>
<dbReference type="Gene3D" id="2.40.50.140">
    <property type="entry name" value="Nucleic acid-binding proteins"/>
    <property type="match status" value="1"/>
</dbReference>
<dbReference type="InterPro" id="IPR013840">
    <property type="entry name" value="DNAligase_N"/>
</dbReference>
<evidence type="ECO:0000256" key="3">
    <source>
        <dbReference type="ARBA" id="ARBA00022705"/>
    </source>
</evidence>
<feature type="binding site" evidence="12">
    <location>
        <begin position="82"/>
        <end position="83"/>
    </location>
    <ligand>
        <name>NAD(+)</name>
        <dbReference type="ChEBI" id="CHEBI:57540"/>
    </ligand>
</feature>
<evidence type="ECO:0000256" key="7">
    <source>
        <dbReference type="ARBA" id="ARBA00022842"/>
    </source>
</evidence>
<feature type="binding site" evidence="12">
    <location>
        <begin position="33"/>
        <end position="37"/>
    </location>
    <ligand>
        <name>NAD(+)</name>
        <dbReference type="ChEBI" id="CHEBI:57540"/>
    </ligand>
</feature>
<dbReference type="SUPFAM" id="SSF47781">
    <property type="entry name" value="RuvA domain 2-like"/>
    <property type="match status" value="1"/>
</dbReference>
<evidence type="ECO:0000256" key="14">
    <source>
        <dbReference type="SAM" id="MobiDB-lite"/>
    </source>
</evidence>
<comment type="caution">
    <text evidence="16">The sequence shown here is derived from an EMBL/GenBank/DDBJ whole genome shotgun (WGS) entry which is preliminary data.</text>
</comment>
<keyword evidence="2 12" id="KW-0436">Ligase</keyword>
<gene>
    <name evidence="12 16" type="primary">ligA</name>
    <name evidence="16" type="ORF">H9X81_07710</name>
</gene>
<dbReference type="Proteomes" id="UP000724149">
    <property type="component" value="Unassembled WGS sequence"/>
</dbReference>
<feature type="binding site" evidence="12">
    <location>
        <position position="400"/>
    </location>
    <ligand>
        <name>Zn(2+)</name>
        <dbReference type="ChEBI" id="CHEBI:29105"/>
    </ligand>
</feature>
<dbReference type="Pfam" id="PF14520">
    <property type="entry name" value="HHH_5"/>
    <property type="match status" value="1"/>
</dbReference>
<dbReference type="CDD" id="cd17748">
    <property type="entry name" value="BRCT_DNA_ligase_like"/>
    <property type="match status" value="1"/>
</dbReference>
<dbReference type="PROSITE" id="PS50172">
    <property type="entry name" value="BRCT"/>
    <property type="match status" value="1"/>
</dbReference>
<dbReference type="SUPFAM" id="SSF50249">
    <property type="entry name" value="Nucleic acid-binding proteins"/>
    <property type="match status" value="1"/>
</dbReference>
<dbReference type="Pfam" id="PF00533">
    <property type="entry name" value="BRCT"/>
    <property type="match status" value="1"/>
</dbReference>
<dbReference type="PANTHER" id="PTHR23389">
    <property type="entry name" value="CHROMOSOME TRANSMISSION FIDELITY FACTOR 18"/>
    <property type="match status" value="1"/>
</dbReference>
<keyword evidence="9 12" id="KW-0234">DNA repair</keyword>
<keyword evidence="6 12" id="KW-0862">Zinc</keyword>
<evidence type="ECO:0000256" key="4">
    <source>
        <dbReference type="ARBA" id="ARBA00022723"/>
    </source>
</evidence>
<dbReference type="InterPro" id="IPR012340">
    <property type="entry name" value="NA-bd_OB-fold"/>
</dbReference>
<feature type="binding site" evidence="12">
    <location>
        <position position="403"/>
    </location>
    <ligand>
        <name>Zn(2+)</name>
        <dbReference type="ChEBI" id="CHEBI:29105"/>
    </ligand>
</feature>
<dbReference type="SUPFAM" id="SSF56091">
    <property type="entry name" value="DNA ligase/mRNA capping enzyme, catalytic domain"/>
    <property type="match status" value="1"/>
</dbReference>
<keyword evidence="10 12" id="KW-0464">Manganese</keyword>
<comment type="cofactor">
    <cofactor evidence="12">
        <name>Mg(2+)</name>
        <dbReference type="ChEBI" id="CHEBI:18420"/>
    </cofactor>
    <cofactor evidence="12">
        <name>Mn(2+)</name>
        <dbReference type="ChEBI" id="CHEBI:29035"/>
    </cofactor>
</comment>
<dbReference type="InterPro" id="IPR036420">
    <property type="entry name" value="BRCT_dom_sf"/>
</dbReference>
<dbReference type="InterPro" id="IPR004149">
    <property type="entry name" value="Znf_DNAligase_C4"/>
</dbReference>
<dbReference type="CDD" id="cd00114">
    <property type="entry name" value="LIGANc"/>
    <property type="match status" value="1"/>
</dbReference>
<protein>
    <recommendedName>
        <fullName evidence="12 13">DNA ligase</fullName>
        <ecNumber evidence="12 13">6.5.1.2</ecNumber>
    </recommendedName>
    <alternativeName>
        <fullName evidence="12">Polydeoxyribonucleotide synthase [NAD(+)]</fullName>
    </alternativeName>
</protein>
<dbReference type="Gene3D" id="6.20.10.30">
    <property type="match status" value="1"/>
</dbReference>
<feature type="domain" description="BRCT" evidence="15">
    <location>
        <begin position="580"/>
        <end position="663"/>
    </location>
</feature>
<dbReference type="SUPFAM" id="SSF52113">
    <property type="entry name" value="BRCT domain"/>
    <property type="match status" value="1"/>
</dbReference>
<dbReference type="InterPro" id="IPR041663">
    <property type="entry name" value="DisA/LigA_HHH"/>
</dbReference>
<keyword evidence="3 12" id="KW-0235">DNA replication</keyword>
<dbReference type="RefSeq" id="WP_204721054.1">
    <property type="nucleotide sequence ID" value="NZ_JACSNR010000007.1"/>
</dbReference>
<evidence type="ECO:0000256" key="13">
    <source>
        <dbReference type="RuleBase" id="RU000618"/>
    </source>
</evidence>
<dbReference type="Pfam" id="PF03119">
    <property type="entry name" value="DNA_ligase_ZBD"/>
    <property type="match status" value="1"/>
</dbReference>
<comment type="similarity">
    <text evidence="12">Belongs to the NAD-dependent DNA ligase family. LigA subfamily.</text>
</comment>
<dbReference type="GO" id="GO:0003911">
    <property type="term" value="F:DNA ligase (NAD+) activity"/>
    <property type="evidence" value="ECO:0007669"/>
    <property type="project" value="UniProtKB-EC"/>
</dbReference>
<dbReference type="Gene3D" id="1.10.150.20">
    <property type="entry name" value="5' to 3' exonuclease, C-terminal subdomain"/>
    <property type="match status" value="2"/>
</dbReference>
<dbReference type="InterPro" id="IPR033136">
    <property type="entry name" value="DNA_ligase_CS"/>
</dbReference>
<comment type="catalytic activity">
    <reaction evidence="11 12 13">
        <text>NAD(+) + (deoxyribonucleotide)n-3'-hydroxyl + 5'-phospho-(deoxyribonucleotide)m = (deoxyribonucleotide)n+m + AMP + beta-nicotinamide D-nucleotide.</text>
        <dbReference type="EC" id="6.5.1.2"/>
    </reaction>
</comment>
<keyword evidence="7 12" id="KW-0460">Magnesium</keyword>
<evidence type="ECO:0000313" key="16">
    <source>
        <dbReference type="EMBL" id="MBM6923573.1"/>
    </source>
</evidence>
<feature type="region of interest" description="Disordered" evidence="14">
    <location>
        <begin position="182"/>
        <end position="205"/>
    </location>
</feature>
<evidence type="ECO:0000256" key="11">
    <source>
        <dbReference type="ARBA" id="ARBA00034005"/>
    </source>
</evidence>
<keyword evidence="4 12" id="KW-0479">Metal-binding</keyword>
<dbReference type="InterPro" id="IPR004150">
    <property type="entry name" value="NAD_DNA_ligase_OB"/>
</dbReference>
<dbReference type="HAMAP" id="MF_01588">
    <property type="entry name" value="DNA_ligase_A"/>
    <property type="match status" value="1"/>
</dbReference>
<accession>A0ABS2GN86</accession>
<organism evidence="16 17">
    <name type="scientific">Hydrogenoanaerobacterium saccharovorans</name>
    <dbReference type="NCBI Taxonomy" id="474960"/>
    <lineage>
        <taxon>Bacteria</taxon>
        <taxon>Bacillati</taxon>
        <taxon>Bacillota</taxon>
        <taxon>Clostridia</taxon>
        <taxon>Eubacteriales</taxon>
        <taxon>Oscillospiraceae</taxon>
        <taxon>Hydrogenoanaerobacterium</taxon>
    </lineage>
</organism>